<dbReference type="InterPro" id="IPR016035">
    <property type="entry name" value="Acyl_Trfase/lysoPLipase"/>
</dbReference>
<protein>
    <submittedName>
        <fullName evidence="6">Patatin-like phospholipase family protein</fullName>
    </submittedName>
</protein>
<dbReference type="PROSITE" id="PS51635">
    <property type="entry name" value="PNPLA"/>
    <property type="match status" value="1"/>
</dbReference>
<feature type="short sequence motif" description="GXSXG" evidence="4">
    <location>
        <begin position="42"/>
        <end position="46"/>
    </location>
</feature>
<feature type="domain" description="PNPLA" evidence="5">
    <location>
        <begin position="11"/>
        <end position="171"/>
    </location>
</feature>
<evidence type="ECO:0000313" key="6">
    <source>
        <dbReference type="EMBL" id="MCI2286208.1"/>
    </source>
</evidence>
<feature type="active site" description="Nucleophile" evidence="4">
    <location>
        <position position="44"/>
    </location>
</feature>
<evidence type="ECO:0000256" key="3">
    <source>
        <dbReference type="ARBA" id="ARBA00023098"/>
    </source>
</evidence>
<gene>
    <name evidence="6" type="ORF">L3081_25740</name>
</gene>
<dbReference type="InterPro" id="IPR002641">
    <property type="entry name" value="PNPLA_dom"/>
</dbReference>
<comment type="caution">
    <text evidence="4">Lacks conserved residue(s) required for the propagation of feature annotation.</text>
</comment>
<evidence type="ECO:0000313" key="7">
    <source>
        <dbReference type="Proteomes" id="UP001139646"/>
    </source>
</evidence>
<keyword evidence="2 4" id="KW-0442">Lipid degradation</keyword>
<sequence>MPELKGKSVSLVLGSGGARGLAHIGIIRELENSGCIIKSISGCSAGALIGAVYAAGKLDAFEEWVCELTKVDVMTLLDISWHSGGIVKGDRIINKLIDIVGDILIEELPISFTAVAADVNNEKEVWLNSGRLFDAVRASISLPLFFTPVNYKGSYLIDGGVLNPVPIAPTFKDDTDLTIAVNLAAALNATILYQIHVIVRLS</sequence>
<feature type="active site" description="Proton acceptor" evidence="4">
    <location>
        <position position="158"/>
    </location>
</feature>
<dbReference type="EMBL" id="JAKKSL010000008">
    <property type="protein sequence ID" value="MCI2286208.1"/>
    <property type="molecule type" value="Genomic_DNA"/>
</dbReference>
<dbReference type="SUPFAM" id="SSF52151">
    <property type="entry name" value="FabD/lysophospholipase-like"/>
    <property type="match status" value="1"/>
</dbReference>
<dbReference type="InterPro" id="IPR050301">
    <property type="entry name" value="NTE"/>
</dbReference>
<dbReference type="Gene3D" id="3.40.1090.10">
    <property type="entry name" value="Cytosolic phospholipase A2 catalytic domain"/>
    <property type="match status" value="2"/>
</dbReference>
<dbReference type="PANTHER" id="PTHR14226:SF76">
    <property type="entry name" value="NTE FAMILY PROTEIN RSSA"/>
    <property type="match status" value="1"/>
</dbReference>
<evidence type="ECO:0000256" key="4">
    <source>
        <dbReference type="PROSITE-ProRule" id="PRU01161"/>
    </source>
</evidence>
<evidence type="ECO:0000256" key="2">
    <source>
        <dbReference type="ARBA" id="ARBA00022963"/>
    </source>
</evidence>
<proteinExistence type="predicted"/>
<keyword evidence="3 4" id="KW-0443">Lipid metabolism</keyword>
<dbReference type="Proteomes" id="UP001139646">
    <property type="component" value="Unassembled WGS sequence"/>
</dbReference>
<comment type="caution">
    <text evidence="6">The sequence shown here is derived from an EMBL/GenBank/DDBJ whole genome shotgun (WGS) entry which is preliminary data.</text>
</comment>
<organism evidence="6 7">
    <name type="scientific">Colwellia maritima</name>
    <dbReference type="NCBI Taxonomy" id="2912588"/>
    <lineage>
        <taxon>Bacteria</taxon>
        <taxon>Pseudomonadati</taxon>
        <taxon>Pseudomonadota</taxon>
        <taxon>Gammaproteobacteria</taxon>
        <taxon>Alteromonadales</taxon>
        <taxon>Colwelliaceae</taxon>
        <taxon>Colwellia</taxon>
    </lineage>
</organism>
<dbReference type="RefSeq" id="WP_242289571.1">
    <property type="nucleotide sequence ID" value="NZ_JAKKSL010000008.1"/>
</dbReference>
<evidence type="ECO:0000259" key="5">
    <source>
        <dbReference type="PROSITE" id="PS51635"/>
    </source>
</evidence>
<evidence type="ECO:0000256" key="1">
    <source>
        <dbReference type="ARBA" id="ARBA00022801"/>
    </source>
</evidence>
<reference evidence="6" key="1">
    <citation type="submission" date="2022-01" db="EMBL/GenBank/DDBJ databases">
        <title>Colwellia maritima, isolated from seawater.</title>
        <authorList>
            <person name="Kristyanto S."/>
            <person name="Jung J."/>
            <person name="Jeon C.O."/>
        </authorList>
    </citation>
    <scope>NUCLEOTIDE SEQUENCE</scope>
    <source>
        <strain evidence="6">MSW7</strain>
    </source>
</reference>
<keyword evidence="7" id="KW-1185">Reference proteome</keyword>
<feature type="short sequence motif" description="DGA/G" evidence="4">
    <location>
        <begin position="158"/>
        <end position="160"/>
    </location>
</feature>
<dbReference type="Pfam" id="PF01734">
    <property type="entry name" value="Patatin"/>
    <property type="match status" value="1"/>
</dbReference>
<dbReference type="PANTHER" id="PTHR14226">
    <property type="entry name" value="NEUROPATHY TARGET ESTERASE/SWISS CHEESE D.MELANOGASTER"/>
    <property type="match status" value="1"/>
</dbReference>
<name>A0ABS9X7J7_9GAMM</name>
<keyword evidence="1 4" id="KW-0378">Hydrolase</keyword>
<accession>A0ABS9X7J7</accession>